<evidence type="ECO:0000256" key="2">
    <source>
        <dbReference type="ARBA" id="ARBA00022729"/>
    </source>
</evidence>
<dbReference type="GO" id="GO:0016020">
    <property type="term" value="C:membrane"/>
    <property type="evidence" value="ECO:0007669"/>
    <property type="project" value="UniProtKB-SubCell"/>
</dbReference>
<sequence length="129" mass="14056">MKMTTCIISVLTKQTTISPVRASTFLASVKARRLPETVHKTKVENMCGAKSPCLNNATCIFDADKKSYSCKCVEGYTNENCSERIEYDPCSTNPCKNGATCSTKANKSNTTYECFCPLGYGGTNCESSE</sequence>
<evidence type="ECO:0000313" key="9">
    <source>
        <dbReference type="Proteomes" id="UP001608902"/>
    </source>
</evidence>
<dbReference type="PROSITE" id="PS50026">
    <property type="entry name" value="EGF_3"/>
    <property type="match status" value="2"/>
</dbReference>
<comment type="caution">
    <text evidence="8">The sequence shown here is derived from an EMBL/GenBank/DDBJ whole genome shotgun (WGS) entry which is preliminary data.</text>
</comment>
<comment type="caution">
    <text evidence="6">Lacks conserved residue(s) required for the propagation of feature annotation.</text>
</comment>
<dbReference type="InterPro" id="IPR051022">
    <property type="entry name" value="Notch_Cell-Fate_Det"/>
</dbReference>
<feature type="domain" description="EGF-like" evidence="7">
    <location>
        <begin position="43"/>
        <end position="82"/>
    </location>
</feature>
<dbReference type="Gene3D" id="2.10.25.10">
    <property type="entry name" value="Laminin"/>
    <property type="match status" value="2"/>
</dbReference>
<evidence type="ECO:0000256" key="3">
    <source>
        <dbReference type="ARBA" id="ARBA00022737"/>
    </source>
</evidence>
<feature type="disulfide bond" evidence="6">
    <location>
        <begin position="72"/>
        <end position="81"/>
    </location>
</feature>
<dbReference type="Pfam" id="PF00008">
    <property type="entry name" value="EGF"/>
    <property type="match status" value="2"/>
</dbReference>
<dbReference type="AlphaFoldDB" id="A0ABD6EQ61"/>
<dbReference type="FunFam" id="2.10.25.10:FF:000173">
    <property type="entry name" value="Neurogenic locus notch protein 2"/>
    <property type="match status" value="1"/>
</dbReference>
<dbReference type="InterPro" id="IPR000742">
    <property type="entry name" value="EGF"/>
</dbReference>
<evidence type="ECO:0000256" key="1">
    <source>
        <dbReference type="ARBA" id="ARBA00022536"/>
    </source>
</evidence>
<proteinExistence type="predicted"/>
<dbReference type="InterPro" id="IPR001881">
    <property type="entry name" value="EGF-like_Ca-bd_dom"/>
</dbReference>
<dbReference type="EMBL" id="JBGFUD010008507">
    <property type="protein sequence ID" value="MFH4982109.1"/>
    <property type="molecule type" value="Genomic_DNA"/>
</dbReference>
<keyword evidence="9" id="KW-1185">Reference proteome</keyword>
<evidence type="ECO:0000313" key="8">
    <source>
        <dbReference type="EMBL" id="MFH4982109.1"/>
    </source>
</evidence>
<dbReference type="CDD" id="cd00054">
    <property type="entry name" value="EGF_CA"/>
    <property type="match status" value="1"/>
</dbReference>
<reference evidence="8 9" key="1">
    <citation type="submission" date="2024-08" db="EMBL/GenBank/DDBJ databases">
        <title>Gnathostoma spinigerum genome.</title>
        <authorList>
            <person name="Gonzalez-Bertolin B."/>
            <person name="Monzon S."/>
            <person name="Zaballos A."/>
            <person name="Jimenez P."/>
            <person name="Dekumyoy P."/>
            <person name="Varona S."/>
            <person name="Cuesta I."/>
            <person name="Sumanam S."/>
            <person name="Adisakwattana P."/>
            <person name="Gasser R.B."/>
            <person name="Hernandez-Gonzalez A."/>
            <person name="Young N.D."/>
            <person name="Perteguer M.J."/>
        </authorList>
    </citation>
    <scope>NUCLEOTIDE SEQUENCE [LARGE SCALE GENOMIC DNA]</scope>
    <source>
        <strain evidence="8">AL3</strain>
        <tissue evidence="8">Liver</tissue>
    </source>
</reference>
<keyword evidence="4 6" id="KW-1015">Disulfide bond</keyword>
<protein>
    <recommendedName>
        <fullName evidence="7">EGF-like domain-containing protein</fullName>
    </recommendedName>
</protein>
<keyword evidence="2" id="KW-0732">Signal</keyword>
<evidence type="ECO:0000256" key="6">
    <source>
        <dbReference type="PROSITE-ProRule" id="PRU00076"/>
    </source>
</evidence>
<dbReference type="PANTHER" id="PTHR24049">
    <property type="entry name" value="CRUMBS FAMILY MEMBER"/>
    <property type="match status" value="1"/>
</dbReference>
<dbReference type="Proteomes" id="UP001608902">
    <property type="component" value="Unassembled WGS sequence"/>
</dbReference>
<feature type="domain" description="EGF-like" evidence="7">
    <location>
        <begin position="86"/>
        <end position="126"/>
    </location>
</feature>
<keyword evidence="1 6" id="KW-0245">EGF-like domain</keyword>
<keyword evidence="5" id="KW-0325">Glycoprotein</keyword>
<feature type="disulfide bond" evidence="6">
    <location>
        <begin position="53"/>
        <end position="70"/>
    </location>
</feature>
<evidence type="ECO:0000256" key="4">
    <source>
        <dbReference type="ARBA" id="ARBA00023157"/>
    </source>
</evidence>
<dbReference type="PROSITE" id="PS01186">
    <property type="entry name" value="EGF_2"/>
    <property type="match status" value="2"/>
</dbReference>
<dbReference type="SMART" id="SM00179">
    <property type="entry name" value="EGF_CA"/>
    <property type="match status" value="2"/>
</dbReference>
<dbReference type="SMART" id="SM00181">
    <property type="entry name" value="EGF"/>
    <property type="match status" value="2"/>
</dbReference>
<feature type="disulfide bond" evidence="6">
    <location>
        <begin position="116"/>
        <end position="125"/>
    </location>
</feature>
<dbReference type="PRINTS" id="PR00010">
    <property type="entry name" value="EGFBLOOD"/>
</dbReference>
<evidence type="ECO:0000259" key="7">
    <source>
        <dbReference type="PROSITE" id="PS50026"/>
    </source>
</evidence>
<dbReference type="PROSITE" id="PS00022">
    <property type="entry name" value="EGF_1"/>
    <property type="match status" value="1"/>
</dbReference>
<organism evidence="8 9">
    <name type="scientific">Gnathostoma spinigerum</name>
    <dbReference type="NCBI Taxonomy" id="75299"/>
    <lineage>
        <taxon>Eukaryota</taxon>
        <taxon>Metazoa</taxon>
        <taxon>Ecdysozoa</taxon>
        <taxon>Nematoda</taxon>
        <taxon>Chromadorea</taxon>
        <taxon>Rhabditida</taxon>
        <taxon>Spirurina</taxon>
        <taxon>Gnathostomatomorpha</taxon>
        <taxon>Gnathostomatoidea</taxon>
        <taxon>Gnathostomatidae</taxon>
        <taxon>Gnathostoma</taxon>
    </lineage>
</organism>
<gene>
    <name evidence="8" type="ORF">AB6A40_008818</name>
</gene>
<keyword evidence="3" id="KW-0677">Repeat</keyword>
<evidence type="ECO:0000256" key="5">
    <source>
        <dbReference type="ARBA" id="ARBA00023180"/>
    </source>
</evidence>
<name>A0ABD6EQ61_9BILA</name>
<accession>A0ABD6EQ61</accession>
<dbReference type="SUPFAM" id="SSF57196">
    <property type="entry name" value="EGF/Laminin"/>
    <property type="match status" value="2"/>
</dbReference>